<feature type="compositionally biased region" description="Basic and acidic residues" evidence="1">
    <location>
        <begin position="489"/>
        <end position="503"/>
    </location>
</feature>
<accession>A0AA88HDR9</accession>
<dbReference type="InterPro" id="IPR036397">
    <property type="entry name" value="RNaseH_sf"/>
</dbReference>
<dbReference type="EMBL" id="JAVRJZ010000017">
    <property type="protein sequence ID" value="KAK2710155.1"/>
    <property type="molecule type" value="Genomic_DNA"/>
</dbReference>
<dbReference type="PANTHER" id="PTHR19303:SF74">
    <property type="entry name" value="POGO TRANSPOSABLE ELEMENT WITH KRAB DOMAIN"/>
    <property type="match status" value="1"/>
</dbReference>
<dbReference type="GO" id="GO:0005634">
    <property type="term" value="C:nucleus"/>
    <property type="evidence" value="ECO:0007669"/>
    <property type="project" value="TreeGrafter"/>
</dbReference>
<evidence type="ECO:0000313" key="4">
    <source>
        <dbReference type="Proteomes" id="UP001187531"/>
    </source>
</evidence>
<name>A0AA88HDR9_ARTSF</name>
<feature type="domain" description="DDE-1" evidence="2">
    <location>
        <begin position="230"/>
        <end position="362"/>
    </location>
</feature>
<dbReference type="InterPro" id="IPR004875">
    <property type="entry name" value="DDE_SF_endonuclease_dom"/>
</dbReference>
<dbReference type="Pfam" id="PF03184">
    <property type="entry name" value="DDE_1"/>
    <property type="match status" value="1"/>
</dbReference>
<feature type="compositionally biased region" description="Basic residues" evidence="1">
    <location>
        <begin position="504"/>
        <end position="513"/>
    </location>
</feature>
<evidence type="ECO:0000256" key="1">
    <source>
        <dbReference type="SAM" id="MobiDB-lite"/>
    </source>
</evidence>
<dbReference type="Proteomes" id="UP001187531">
    <property type="component" value="Unassembled WGS sequence"/>
</dbReference>
<dbReference type="InterPro" id="IPR050863">
    <property type="entry name" value="CenT-Element_Derived"/>
</dbReference>
<evidence type="ECO:0000259" key="2">
    <source>
        <dbReference type="Pfam" id="PF03184"/>
    </source>
</evidence>
<dbReference type="GO" id="GO:0003677">
    <property type="term" value="F:DNA binding"/>
    <property type="evidence" value="ECO:0007669"/>
    <property type="project" value="TreeGrafter"/>
</dbReference>
<protein>
    <recommendedName>
        <fullName evidence="2">DDE-1 domain-containing protein</fullName>
    </recommendedName>
</protein>
<feature type="region of interest" description="Disordered" evidence="1">
    <location>
        <begin position="419"/>
        <end position="568"/>
    </location>
</feature>
<organism evidence="3 4">
    <name type="scientific">Artemia franciscana</name>
    <name type="common">Brine shrimp</name>
    <name type="synonym">Artemia sanfranciscana</name>
    <dbReference type="NCBI Taxonomy" id="6661"/>
    <lineage>
        <taxon>Eukaryota</taxon>
        <taxon>Metazoa</taxon>
        <taxon>Ecdysozoa</taxon>
        <taxon>Arthropoda</taxon>
        <taxon>Crustacea</taxon>
        <taxon>Branchiopoda</taxon>
        <taxon>Anostraca</taxon>
        <taxon>Artemiidae</taxon>
        <taxon>Artemia</taxon>
    </lineage>
</organism>
<dbReference type="Gene3D" id="3.30.420.10">
    <property type="entry name" value="Ribonuclease H-like superfamily/Ribonuclease H"/>
    <property type="match status" value="1"/>
</dbReference>
<gene>
    <name evidence="3" type="ORF">QYM36_013727</name>
</gene>
<evidence type="ECO:0000313" key="3">
    <source>
        <dbReference type="EMBL" id="KAK2710155.1"/>
    </source>
</evidence>
<sequence length="656" mass="73300">MPQFPRAKWEEYSNSIAEKEVDQHFMIKSAIVDLEAGLPIRAVAEKHGVSRSALHRHYQKYSKLSGDEKANYSGAQKFGFATIFTPEEEASLSQYLVQASRMCYGLTSRDTRTLAYNYAVANNKTVPDSWIDSKEAGIDWLAGFRARNPELSLRKPEATSLGRATSFNKHNVQEFFSNLQSVLKKTPFTASDIFNCDETSVTTVHVPPKVFAEEGRKIVGKVTSADRGVLVTMVGTISASGQYLPPYLIFPRKKFQPLMLTGAPANSAGGASPSGWVNQELFLEYLKHFKTYSHASPESPKLLIMDNHESHICSAVVQFVKESGVTLLTIPPHCSHRLQPLDIYVYFPFQCQYNKAMDNWMLFNPGKTVTIYEIASLVGQNLPVSFTPNNIMRGFKKTEIWPYNPEIFTENDFLTSAVTDRPAPDALDPVEAGNNQAKTPSTSGPEQSSTPISVPVTPEQVQPYPKAKPRVLGGRGRKKGSTKILTDTPVKRQIEEQEAERKDKKARGGRARGKVGTVGRTGKAKKDQKTKKLFVDSEGSDDEKMILDDDSDDSMKLGELEDESEKEEEIFDSVSTGDFVKVVYKGEYFPGSVQEKNENSVRVSVMCMAGLRKWKWLDREDSIFYPREDILKKLSPPTPAPGTASRAESYFVFVDW</sequence>
<dbReference type="PANTHER" id="PTHR19303">
    <property type="entry name" value="TRANSPOSON"/>
    <property type="match status" value="1"/>
</dbReference>
<reference evidence="3" key="1">
    <citation type="submission" date="2023-07" db="EMBL/GenBank/DDBJ databases">
        <title>Chromosome-level genome assembly of Artemia franciscana.</title>
        <authorList>
            <person name="Jo E."/>
        </authorList>
    </citation>
    <scope>NUCLEOTIDE SEQUENCE</scope>
    <source>
        <tissue evidence="3">Whole body</tissue>
    </source>
</reference>
<dbReference type="AlphaFoldDB" id="A0AA88HDR9"/>
<feature type="compositionally biased region" description="Basic residues" evidence="1">
    <location>
        <begin position="522"/>
        <end position="532"/>
    </location>
</feature>
<keyword evidence="4" id="KW-1185">Reference proteome</keyword>
<feature type="compositionally biased region" description="Polar residues" evidence="1">
    <location>
        <begin position="433"/>
        <end position="452"/>
    </location>
</feature>
<comment type="caution">
    <text evidence="3">The sequence shown here is derived from an EMBL/GenBank/DDBJ whole genome shotgun (WGS) entry which is preliminary data.</text>
</comment>
<proteinExistence type="predicted"/>
<feature type="compositionally biased region" description="Basic and acidic residues" evidence="1">
    <location>
        <begin position="542"/>
        <end position="559"/>
    </location>
</feature>